<dbReference type="FunCoup" id="A0A1U7Z8V7">
    <property type="interactions" value="1707"/>
</dbReference>
<name>A0A1U7Z8V7_NELNU</name>
<dbReference type="GeneID" id="104592282"/>
<dbReference type="InterPro" id="IPR009060">
    <property type="entry name" value="UBA-like_sf"/>
</dbReference>
<dbReference type="InterPro" id="IPR038981">
    <property type="entry name" value="CID5/CID6"/>
</dbReference>
<dbReference type="GO" id="GO:0043130">
    <property type="term" value="F:ubiquitin binding"/>
    <property type="evidence" value="ECO:0007669"/>
    <property type="project" value="InterPro"/>
</dbReference>
<dbReference type="Pfam" id="PF02845">
    <property type="entry name" value="CUE"/>
    <property type="match status" value="1"/>
</dbReference>
<reference evidence="4" key="1">
    <citation type="submission" date="2025-08" db="UniProtKB">
        <authorList>
            <consortium name="RefSeq"/>
        </authorList>
    </citation>
    <scope>IDENTIFICATION</scope>
</reference>
<dbReference type="OrthoDB" id="769720at2759"/>
<dbReference type="Gene3D" id="1.10.8.10">
    <property type="entry name" value="DNA helicase RuvA subunit, C-terminal domain"/>
    <property type="match status" value="1"/>
</dbReference>
<proteinExistence type="predicted"/>
<accession>A0A1U7Z8V7</accession>
<dbReference type="Proteomes" id="UP000189703">
    <property type="component" value="Unplaced"/>
</dbReference>
<organism evidence="3 4">
    <name type="scientific">Nelumbo nucifera</name>
    <name type="common">Sacred lotus</name>
    <dbReference type="NCBI Taxonomy" id="4432"/>
    <lineage>
        <taxon>Eukaryota</taxon>
        <taxon>Viridiplantae</taxon>
        <taxon>Streptophyta</taxon>
        <taxon>Embryophyta</taxon>
        <taxon>Tracheophyta</taxon>
        <taxon>Spermatophyta</taxon>
        <taxon>Magnoliopsida</taxon>
        <taxon>Proteales</taxon>
        <taxon>Nelumbonaceae</taxon>
        <taxon>Nelumbo</taxon>
    </lineage>
</organism>
<sequence>MSSLNPYAASYVPLSKREDADKNAFEISSGSKIVDTDAWSKNSSEGQETEANQLPGEASLDFNVHGIEELLNSMDLTQKSHMDDNSHDSLSCNPSYATEKHNTYDDFEMDLAYLATMFPSLSDQSLVDVYSANAGDLEASVDMLHQLEVYPADASQHLPDSLDIGDVPGFESPDEEEPSIRLNTSGEASGSSSCPLPSTS</sequence>
<evidence type="ECO:0000313" key="4">
    <source>
        <dbReference type="RefSeq" id="XP_010249866.1"/>
    </source>
</evidence>
<dbReference type="PANTHER" id="PTHR37252:SF3">
    <property type="entry name" value="POLYADENYLATE-BINDING PROTEIN-INTERACTING PROTEIN 6"/>
    <property type="match status" value="1"/>
</dbReference>
<dbReference type="OMA" id="KEPICAK"/>
<protein>
    <submittedName>
        <fullName evidence="4">Polyadenylate-binding protein-interacting protein 6</fullName>
    </submittedName>
</protein>
<feature type="compositionally biased region" description="Low complexity" evidence="1">
    <location>
        <begin position="189"/>
        <end position="200"/>
    </location>
</feature>
<feature type="compositionally biased region" description="Polar residues" evidence="1">
    <location>
        <begin position="39"/>
        <end position="52"/>
    </location>
</feature>
<evidence type="ECO:0000256" key="1">
    <source>
        <dbReference type="SAM" id="MobiDB-lite"/>
    </source>
</evidence>
<dbReference type="InterPro" id="IPR041806">
    <property type="entry name" value="CID5/6/7_CUE"/>
</dbReference>
<feature type="region of interest" description="Disordered" evidence="1">
    <location>
        <begin position="156"/>
        <end position="200"/>
    </location>
</feature>
<feature type="domain" description="CUE" evidence="2">
    <location>
        <begin position="106"/>
        <end position="149"/>
    </location>
</feature>
<gene>
    <name evidence="4" type="primary">LOC104592282</name>
</gene>
<evidence type="ECO:0000259" key="2">
    <source>
        <dbReference type="PROSITE" id="PS51140"/>
    </source>
</evidence>
<dbReference type="KEGG" id="nnu:104592282"/>
<dbReference type="RefSeq" id="XP_010249866.1">
    <property type="nucleotide sequence ID" value="XM_010251564.1"/>
</dbReference>
<dbReference type="InterPro" id="IPR003892">
    <property type="entry name" value="CUE"/>
</dbReference>
<dbReference type="CDD" id="cd14371">
    <property type="entry name" value="CUE_CID7_like"/>
    <property type="match status" value="1"/>
</dbReference>
<keyword evidence="3" id="KW-1185">Reference proteome</keyword>
<dbReference type="eggNOG" id="ENOG502S2Y2">
    <property type="taxonomic scope" value="Eukaryota"/>
</dbReference>
<dbReference type="AlphaFoldDB" id="A0A1U7Z8V7"/>
<dbReference type="InParanoid" id="A0A1U7Z8V7"/>
<dbReference type="PANTHER" id="PTHR37252">
    <property type="entry name" value="POLYADENYLATE-BINDING PROTEIN-INTERACTING PROTEIN 6"/>
    <property type="match status" value="1"/>
</dbReference>
<dbReference type="SUPFAM" id="SSF46934">
    <property type="entry name" value="UBA-like"/>
    <property type="match status" value="1"/>
</dbReference>
<evidence type="ECO:0000313" key="3">
    <source>
        <dbReference type="Proteomes" id="UP000189703"/>
    </source>
</evidence>
<feature type="region of interest" description="Disordered" evidence="1">
    <location>
        <begin position="36"/>
        <end position="55"/>
    </location>
</feature>
<dbReference type="PROSITE" id="PS51140">
    <property type="entry name" value="CUE"/>
    <property type="match status" value="1"/>
</dbReference>